<dbReference type="SMART" id="SM00862">
    <property type="entry name" value="Trans_reg_C"/>
    <property type="match status" value="1"/>
</dbReference>
<feature type="domain" description="OmpR/PhoB-type" evidence="11">
    <location>
        <begin position="130"/>
        <end position="229"/>
    </location>
</feature>
<dbReference type="InterPro" id="IPR036388">
    <property type="entry name" value="WH-like_DNA-bd_sf"/>
</dbReference>
<evidence type="ECO:0000256" key="2">
    <source>
        <dbReference type="ARBA" id="ARBA00022490"/>
    </source>
</evidence>
<keyword evidence="5" id="KW-0805">Transcription regulation</keyword>
<dbReference type="FunFam" id="3.40.50.2300:FF:000001">
    <property type="entry name" value="DNA-binding response regulator PhoB"/>
    <property type="match status" value="1"/>
</dbReference>
<dbReference type="GO" id="GO:0000156">
    <property type="term" value="F:phosphorelay response regulator activity"/>
    <property type="evidence" value="ECO:0007669"/>
    <property type="project" value="TreeGrafter"/>
</dbReference>
<evidence type="ECO:0000313" key="13">
    <source>
        <dbReference type="Proteomes" id="UP000225766"/>
    </source>
</evidence>
<feature type="DNA-binding region" description="OmpR/PhoB-type" evidence="9">
    <location>
        <begin position="130"/>
        <end position="229"/>
    </location>
</feature>
<evidence type="ECO:0000256" key="4">
    <source>
        <dbReference type="ARBA" id="ARBA00023012"/>
    </source>
</evidence>
<dbReference type="PANTHER" id="PTHR48111">
    <property type="entry name" value="REGULATOR OF RPOS"/>
    <property type="match status" value="1"/>
</dbReference>
<dbReference type="Pfam" id="PF00072">
    <property type="entry name" value="Response_reg"/>
    <property type="match status" value="1"/>
</dbReference>
<dbReference type="Gene3D" id="6.10.250.690">
    <property type="match status" value="1"/>
</dbReference>
<reference evidence="12 13" key="1">
    <citation type="submission" date="2017-09" db="EMBL/GenBank/DDBJ databases">
        <title>Large-scale bioinformatics analysis of Bacillus genomes uncovers conserved roles of natural products in bacterial physiology.</title>
        <authorList>
            <consortium name="Agbiome Team Llc"/>
            <person name="Bleich R.M."/>
            <person name="Grubbs K.J."/>
            <person name="Santa Maria K.C."/>
            <person name="Allen S.E."/>
            <person name="Farag S."/>
            <person name="Shank E.A."/>
            <person name="Bowers A."/>
        </authorList>
    </citation>
    <scope>NUCLEOTIDE SEQUENCE [LARGE SCALE GENOMIC DNA]</scope>
    <source>
        <strain evidence="12 13">AFS040105</strain>
    </source>
</reference>
<dbReference type="GO" id="GO:0032993">
    <property type="term" value="C:protein-DNA complex"/>
    <property type="evidence" value="ECO:0007669"/>
    <property type="project" value="TreeGrafter"/>
</dbReference>
<dbReference type="GO" id="GO:0006355">
    <property type="term" value="P:regulation of DNA-templated transcription"/>
    <property type="evidence" value="ECO:0007669"/>
    <property type="project" value="InterPro"/>
</dbReference>
<evidence type="ECO:0000256" key="6">
    <source>
        <dbReference type="ARBA" id="ARBA00023125"/>
    </source>
</evidence>
<dbReference type="Proteomes" id="UP000225766">
    <property type="component" value="Unassembled WGS sequence"/>
</dbReference>
<dbReference type="InterPro" id="IPR011006">
    <property type="entry name" value="CheY-like_superfamily"/>
</dbReference>
<dbReference type="Gene3D" id="3.40.50.2300">
    <property type="match status" value="1"/>
</dbReference>
<keyword evidence="3 8" id="KW-0597">Phosphoprotein</keyword>
<organism evidence="12 13">
    <name type="scientific">Bacillus cereus</name>
    <dbReference type="NCBI Taxonomy" id="1396"/>
    <lineage>
        <taxon>Bacteria</taxon>
        <taxon>Bacillati</taxon>
        <taxon>Bacillota</taxon>
        <taxon>Bacilli</taxon>
        <taxon>Bacillales</taxon>
        <taxon>Bacillaceae</taxon>
        <taxon>Bacillus</taxon>
        <taxon>Bacillus cereus group</taxon>
    </lineage>
</organism>
<evidence type="ECO:0000256" key="7">
    <source>
        <dbReference type="ARBA" id="ARBA00023163"/>
    </source>
</evidence>
<comment type="subcellular location">
    <subcellularLocation>
        <location evidence="1">Cytoplasm</location>
    </subcellularLocation>
</comment>
<keyword evidence="6 9" id="KW-0238">DNA-binding</keyword>
<dbReference type="CDD" id="cd00383">
    <property type="entry name" value="trans_reg_C"/>
    <property type="match status" value="1"/>
</dbReference>
<evidence type="ECO:0000256" key="1">
    <source>
        <dbReference type="ARBA" id="ARBA00004496"/>
    </source>
</evidence>
<dbReference type="EMBL" id="NUMG01000010">
    <property type="protein sequence ID" value="PGU02861.1"/>
    <property type="molecule type" value="Genomic_DNA"/>
</dbReference>
<evidence type="ECO:0000256" key="8">
    <source>
        <dbReference type="PROSITE-ProRule" id="PRU00169"/>
    </source>
</evidence>
<evidence type="ECO:0000313" key="12">
    <source>
        <dbReference type="EMBL" id="PGU02861.1"/>
    </source>
</evidence>
<dbReference type="PROSITE" id="PS50110">
    <property type="entry name" value="RESPONSE_REGULATORY"/>
    <property type="match status" value="1"/>
</dbReference>
<dbReference type="Gene3D" id="1.10.10.10">
    <property type="entry name" value="Winged helix-like DNA-binding domain superfamily/Winged helix DNA-binding domain"/>
    <property type="match status" value="1"/>
</dbReference>
<keyword evidence="2" id="KW-0963">Cytoplasm</keyword>
<name>A0A2C1LYY0_BACCE</name>
<feature type="domain" description="Response regulatory" evidence="10">
    <location>
        <begin position="4"/>
        <end position="117"/>
    </location>
</feature>
<dbReference type="PROSITE" id="PS51755">
    <property type="entry name" value="OMPR_PHOB"/>
    <property type="match status" value="1"/>
</dbReference>
<evidence type="ECO:0000256" key="5">
    <source>
        <dbReference type="ARBA" id="ARBA00023015"/>
    </source>
</evidence>
<dbReference type="InterPro" id="IPR001867">
    <property type="entry name" value="OmpR/PhoB-type_DNA-bd"/>
</dbReference>
<dbReference type="FunFam" id="1.10.10.10:FF:000018">
    <property type="entry name" value="DNA-binding response regulator ResD"/>
    <property type="match status" value="1"/>
</dbReference>
<dbReference type="GO" id="GO:0005829">
    <property type="term" value="C:cytosol"/>
    <property type="evidence" value="ECO:0007669"/>
    <property type="project" value="TreeGrafter"/>
</dbReference>
<accession>A0A2C1LYY0</accession>
<protein>
    <submittedName>
        <fullName evidence="12">DNA-binding response regulator</fullName>
    </submittedName>
</protein>
<dbReference type="SUPFAM" id="SSF46894">
    <property type="entry name" value="C-terminal effector domain of the bipartite response regulators"/>
    <property type="match status" value="1"/>
</dbReference>
<evidence type="ECO:0000259" key="11">
    <source>
        <dbReference type="PROSITE" id="PS51755"/>
    </source>
</evidence>
<dbReference type="InterPro" id="IPR001789">
    <property type="entry name" value="Sig_transdc_resp-reg_receiver"/>
</dbReference>
<proteinExistence type="predicted"/>
<comment type="caution">
    <text evidence="12">The sequence shown here is derived from an EMBL/GenBank/DDBJ whole genome shotgun (WGS) entry which is preliminary data.</text>
</comment>
<keyword evidence="7" id="KW-0804">Transcription</keyword>
<dbReference type="Pfam" id="PF00486">
    <property type="entry name" value="Trans_reg_C"/>
    <property type="match status" value="1"/>
</dbReference>
<dbReference type="GO" id="GO:0000976">
    <property type="term" value="F:transcription cis-regulatory region binding"/>
    <property type="evidence" value="ECO:0007669"/>
    <property type="project" value="TreeGrafter"/>
</dbReference>
<dbReference type="InterPro" id="IPR039420">
    <property type="entry name" value="WalR-like"/>
</dbReference>
<evidence type="ECO:0000256" key="3">
    <source>
        <dbReference type="ARBA" id="ARBA00022553"/>
    </source>
</evidence>
<evidence type="ECO:0000259" key="10">
    <source>
        <dbReference type="PROSITE" id="PS50110"/>
    </source>
</evidence>
<dbReference type="InterPro" id="IPR016032">
    <property type="entry name" value="Sig_transdc_resp-reg_C-effctor"/>
</dbReference>
<keyword evidence="4" id="KW-0902">Two-component regulatory system</keyword>
<dbReference type="SUPFAM" id="SSF52172">
    <property type="entry name" value="CheY-like"/>
    <property type="match status" value="1"/>
</dbReference>
<feature type="modified residue" description="4-aspartylphosphate" evidence="8">
    <location>
        <position position="53"/>
    </location>
</feature>
<dbReference type="AlphaFoldDB" id="A0A2C1LYY0"/>
<dbReference type="RefSeq" id="WP_098882604.1">
    <property type="nucleotide sequence ID" value="NZ_NUMG01000010.1"/>
</dbReference>
<sequence length="231" mass="26940">MSKKILIVDDEKEIVELIELYLSQRKFHILKAYDGEQALQILQNDNVDLLIVDIMMPKINGYNLVKEIRKEKTLPIIMISAKNEGYDKILGLDLGADDYIIKPFDPLELVARVQAQLRRHYCFNVQSKQQTAIQQGDLLLNIESCLLKKNGQDISLTSTEYKLLELFMTNPNRVFTKRQLFEKIWEDAYFGDDNTIMVHISKLRDKIEDNNKNPKYLQTIRGLGYIFKVQV</sequence>
<dbReference type="PANTHER" id="PTHR48111:SF40">
    <property type="entry name" value="PHOSPHATE REGULON TRANSCRIPTIONAL REGULATORY PROTEIN PHOB"/>
    <property type="match status" value="1"/>
</dbReference>
<gene>
    <name evidence="12" type="ORF">COD19_11125</name>
</gene>
<evidence type="ECO:0000256" key="9">
    <source>
        <dbReference type="PROSITE-ProRule" id="PRU01091"/>
    </source>
</evidence>
<dbReference type="SMART" id="SM00448">
    <property type="entry name" value="REC"/>
    <property type="match status" value="1"/>
</dbReference>